<sequence>MCKLPVPKETYIPGEGNRSHPSPTKKANPYQHPLETGKTEEATSMVIRTCEAEIEDSWMTKVTVVALSMAGSHWSWALLREFLEI</sequence>
<dbReference type="KEGG" id="lbc:LACBIDRAFT_299880"/>
<dbReference type="Proteomes" id="UP000001194">
    <property type="component" value="Unassembled WGS sequence"/>
</dbReference>
<dbReference type="InParanoid" id="B0E3S9"/>
<reference evidence="2 3" key="1">
    <citation type="journal article" date="2008" name="Nature">
        <title>The genome of Laccaria bicolor provides insights into mycorrhizal symbiosis.</title>
        <authorList>
            <person name="Martin F."/>
            <person name="Aerts A."/>
            <person name="Ahren D."/>
            <person name="Brun A."/>
            <person name="Danchin E.G.J."/>
            <person name="Duchaussoy F."/>
            <person name="Gibon J."/>
            <person name="Kohler A."/>
            <person name="Lindquist E."/>
            <person name="Pereda V."/>
            <person name="Salamov A."/>
            <person name="Shapiro H.J."/>
            <person name="Wuyts J."/>
            <person name="Blaudez D."/>
            <person name="Buee M."/>
            <person name="Brokstein P."/>
            <person name="Canbaeck B."/>
            <person name="Cohen D."/>
            <person name="Courty P.E."/>
            <person name="Coutinho P.M."/>
            <person name="Delaruelle C."/>
            <person name="Detter J.C."/>
            <person name="Deveau A."/>
            <person name="DiFazio S."/>
            <person name="Duplessis S."/>
            <person name="Fraissinet-Tachet L."/>
            <person name="Lucic E."/>
            <person name="Frey-Klett P."/>
            <person name="Fourrey C."/>
            <person name="Feussner I."/>
            <person name="Gay G."/>
            <person name="Grimwood J."/>
            <person name="Hoegger P.J."/>
            <person name="Jain P."/>
            <person name="Kilaru S."/>
            <person name="Labbe J."/>
            <person name="Lin Y.C."/>
            <person name="Legue V."/>
            <person name="Le Tacon F."/>
            <person name="Marmeisse R."/>
            <person name="Melayah D."/>
            <person name="Montanini B."/>
            <person name="Muratet M."/>
            <person name="Nehls U."/>
            <person name="Niculita-Hirzel H."/>
            <person name="Oudot-Le Secq M.P."/>
            <person name="Peter M."/>
            <person name="Quesneville H."/>
            <person name="Rajashekar B."/>
            <person name="Reich M."/>
            <person name="Rouhier N."/>
            <person name="Schmutz J."/>
            <person name="Yin T."/>
            <person name="Chalot M."/>
            <person name="Henrissat B."/>
            <person name="Kuees U."/>
            <person name="Lucas S."/>
            <person name="Van de Peer Y."/>
            <person name="Podila G.K."/>
            <person name="Polle A."/>
            <person name="Pukkila P.J."/>
            <person name="Richardson P.M."/>
            <person name="Rouze P."/>
            <person name="Sanders I.R."/>
            <person name="Stajich J.E."/>
            <person name="Tunlid A."/>
            <person name="Tuskan G."/>
            <person name="Grigoriev I.V."/>
        </authorList>
    </citation>
    <scope>NUCLEOTIDE SEQUENCE [LARGE SCALE GENOMIC DNA]</scope>
    <source>
        <strain evidence="3">S238N-H82 / ATCC MYA-4686</strain>
    </source>
</reference>
<evidence type="ECO:0000256" key="1">
    <source>
        <dbReference type="SAM" id="MobiDB-lite"/>
    </source>
</evidence>
<accession>B0E3S9</accession>
<evidence type="ECO:0000313" key="3">
    <source>
        <dbReference type="Proteomes" id="UP000001194"/>
    </source>
</evidence>
<protein>
    <submittedName>
        <fullName evidence="2">Predicted protein</fullName>
    </submittedName>
</protein>
<dbReference type="AlphaFoldDB" id="B0E3S9"/>
<gene>
    <name evidence="2" type="ORF">LACBIDRAFT_299880</name>
</gene>
<organism evidence="3">
    <name type="scientific">Laccaria bicolor (strain S238N-H82 / ATCC MYA-4686)</name>
    <name type="common">Bicoloured deceiver</name>
    <name type="synonym">Laccaria laccata var. bicolor</name>
    <dbReference type="NCBI Taxonomy" id="486041"/>
    <lineage>
        <taxon>Eukaryota</taxon>
        <taxon>Fungi</taxon>
        <taxon>Dikarya</taxon>
        <taxon>Basidiomycota</taxon>
        <taxon>Agaricomycotina</taxon>
        <taxon>Agaricomycetes</taxon>
        <taxon>Agaricomycetidae</taxon>
        <taxon>Agaricales</taxon>
        <taxon>Agaricineae</taxon>
        <taxon>Hydnangiaceae</taxon>
        <taxon>Laccaria</taxon>
    </lineage>
</organism>
<dbReference type="GeneID" id="6086501"/>
<dbReference type="HOGENOM" id="CLU_2513017_0_0_1"/>
<feature type="region of interest" description="Disordered" evidence="1">
    <location>
        <begin position="1"/>
        <end position="39"/>
    </location>
</feature>
<keyword evidence="3" id="KW-1185">Reference proteome</keyword>
<evidence type="ECO:0000313" key="2">
    <source>
        <dbReference type="EMBL" id="EDQ98503.1"/>
    </source>
</evidence>
<dbReference type="EMBL" id="DS547259">
    <property type="protein sequence ID" value="EDQ98503.1"/>
    <property type="molecule type" value="Genomic_DNA"/>
</dbReference>
<name>B0E3S9_LACBS</name>
<proteinExistence type="predicted"/>
<dbReference type="RefSeq" id="XP_001890847.1">
    <property type="nucleotide sequence ID" value="XM_001890812.1"/>
</dbReference>